<accession>A0ABS1VYA1</accession>
<dbReference type="EMBL" id="JAENHO010000011">
    <property type="protein sequence ID" value="MBL7259476.1"/>
    <property type="molecule type" value="Genomic_DNA"/>
</dbReference>
<evidence type="ECO:0000313" key="8">
    <source>
        <dbReference type="EMBL" id="MBL7259476.1"/>
    </source>
</evidence>
<evidence type="ECO:0000256" key="6">
    <source>
        <dbReference type="SAM" id="Phobius"/>
    </source>
</evidence>
<keyword evidence="9" id="KW-1185">Reference proteome</keyword>
<evidence type="ECO:0000259" key="7">
    <source>
        <dbReference type="Pfam" id="PF02656"/>
    </source>
</evidence>
<evidence type="ECO:0000256" key="3">
    <source>
        <dbReference type="ARBA" id="ARBA00022989"/>
    </source>
</evidence>
<dbReference type="Pfam" id="PF02656">
    <property type="entry name" value="DUF202"/>
    <property type="match status" value="1"/>
</dbReference>
<feature type="region of interest" description="Disordered" evidence="5">
    <location>
        <begin position="1"/>
        <end position="21"/>
    </location>
</feature>
<reference evidence="8 9" key="1">
    <citation type="submission" date="2021-01" db="EMBL/GenBank/DDBJ databases">
        <title>Actinoplanes sp. nov. LDG1-01 isolated from lichen.</title>
        <authorList>
            <person name="Saeng-In P."/>
            <person name="Phongsopitanun W."/>
            <person name="Kanchanasin P."/>
            <person name="Yuki M."/>
            <person name="Kudo T."/>
            <person name="Ohkuma M."/>
            <person name="Tanasupawat S."/>
        </authorList>
    </citation>
    <scope>NUCLEOTIDE SEQUENCE [LARGE SCALE GENOMIC DNA]</scope>
    <source>
        <strain evidence="8 9">LDG1-01</strain>
    </source>
</reference>
<dbReference type="Proteomes" id="UP000598996">
    <property type="component" value="Unassembled WGS sequence"/>
</dbReference>
<comment type="subcellular location">
    <subcellularLocation>
        <location evidence="1">Endomembrane system</location>
        <topology evidence="1">Multi-pass membrane protein</topology>
    </subcellularLocation>
</comment>
<evidence type="ECO:0000256" key="5">
    <source>
        <dbReference type="SAM" id="MobiDB-lite"/>
    </source>
</evidence>
<dbReference type="InterPro" id="IPR003807">
    <property type="entry name" value="DUF202"/>
</dbReference>
<feature type="transmembrane region" description="Helical" evidence="6">
    <location>
        <begin position="101"/>
        <end position="121"/>
    </location>
</feature>
<feature type="transmembrane region" description="Helical" evidence="6">
    <location>
        <begin position="63"/>
        <end position="81"/>
    </location>
</feature>
<dbReference type="RefSeq" id="WP_202996175.1">
    <property type="nucleotide sequence ID" value="NZ_JAENHO010000011.1"/>
</dbReference>
<evidence type="ECO:0000256" key="2">
    <source>
        <dbReference type="ARBA" id="ARBA00022692"/>
    </source>
</evidence>
<name>A0ABS1VYA1_9ACTN</name>
<keyword evidence="4 6" id="KW-0472">Membrane</keyword>
<evidence type="ECO:0000313" key="9">
    <source>
        <dbReference type="Proteomes" id="UP000598996"/>
    </source>
</evidence>
<feature type="transmembrane region" description="Helical" evidence="6">
    <location>
        <begin position="32"/>
        <end position="56"/>
    </location>
</feature>
<keyword evidence="2 6" id="KW-0812">Transmembrane</keyword>
<organism evidence="8 9">
    <name type="scientific">Paractinoplanes lichenicola</name>
    <dbReference type="NCBI Taxonomy" id="2802976"/>
    <lineage>
        <taxon>Bacteria</taxon>
        <taxon>Bacillati</taxon>
        <taxon>Actinomycetota</taxon>
        <taxon>Actinomycetes</taxon>
        <taxon>Micromonosporales</taxon>
        <taxon>Micromonosporaceae</taxon>
        <taxon>Paractinoplanes</taxon>
    </lineage>
</organism>
<comment type="caution">
    <text evidence="8">The sequence shown here is derived from an EMBL/GenBank/DDBJ whole genome shotgun (WGS) entry which is preliminary data.</text>
</comment>
<protein>
    <submittedName>
        <fullName evidence="8">DUF202 domain-containing protein</fullName>
    </submittedName>
</protein>
<proteinExistence type="predicted"/>
<feature type="domain" description="DUF202" evidence="7">
    <location>
        <begin position="23"/>
        <end position="87"/>
    </location>
</feature>
<sequence length="122" mass="12927">MVNEAPPRRPQRVYGRGTDPDPRFSLANERTFLAWIRTSLALFAAGIALEAVTLPIAPGFRRAAAVVLILLGALAPAQAWSGWVRTEVALRLGRGLPPPVMAVPVGAGLTLAGVLVLLGLLW</sequence>
<keyword evidence="3 6" id="KW-1133">Transmembrane helix</keyword>
<gene>
    <name evidence="8" type="ORF">JKJ07_34685</name>
</gene>
<evidence type="ECO:0000256" key="1">
    <source>
        <dbReference type="ARBA" id="ARBA00004127"/>
    </source>
</evidence>
<evidence type="ECO:0000256" key="4">
    <source>
        <dbReference type="ARBA" id="ARBA00023136"/>
    </source>
</evidence>